<sequence>MTKAEFLYGYEFKVSNMFGEVYEYHSDTECVMTCCKITGHEPINPVRVIHVEDEGFYVDGEFDESQGKDQVFVRFSGCRILTT</sequence>
<reference evidence="2" key="1">
    <citation type="submission" date="2016-10" db="EMBL/GenBank/DDBJ databases">
        <authorList>
            <person name="Varghese N."/>
            <person name="Submissions S."/>
        </authorList>
    </citation>
    <scope>NUCLEOTIDE SEQUENCE [LARGE SCALE GENOMIC DNA]</scope>
    <source>
        <strain evidence="2">Gh-48</strain>
    </source>
</reference>
<dbReference type="STRING" id="551995.SAMN05192574_101369"/>
<evidence type="ECO:0000313" key="2">
    <source>
        <dbReference type="Proteomes" id="UP000198942"/>
    </source>
</evidence>
<keyword evidence="2" id="KW-1185">Reference proteome</keyword>
<proteinExistence type="predicted"/>
<organism evidence="1 2">
    <name type="scientific">Mucilaginibacter gossypiicola</name>
    <dbReference type="NCBI Taxonomy" id="551995"/>
    <lineage>
        <taxon>Bacteria</taxon>
        <taxon>Pseudomonadati</taxon>
        <taxon>Bacteroidota</taxon>
        <taxon>Sphingobacteriia</taxon>
        <taxon>Sphingobacteriales</taxon>
        <taxon>Sphingobacteriaceae</taxon>
        <taxon>Mucilaginibacter</taxon>
    </lineage>
</organism>
<dbReference type="EMBL" id="FOCL01000001">
    <property type="protein sequence ID" value="SEM65932.1"/>
    <property type="molecule type" value="Genomic_DNA"/>
</dbReference>
<accession>A0A1H8A4V1</accession>
<gene>
    <name evidence="1" type="ORF">SAMN05192574_101369</name>
</gene>
<evidence type="ECO:0000313" key="1">
    <source>
        <dbReference type="EMBL" id="SEM65932.1"/>
    </source>
</evidence>
<dbReference type="AlphaFoldDB" id="A0A1H8A4V1"/>
<dbReference type="RefSeq" id="WP_091206826.1">
    <property type="nucleotide sequence ID" value="NZ_FOCL01000001.1"/>
</dbReference>
<dbReference type="Proteomes" id="UP000198942">
    <property type="component" value="Unassembled WGS sequence"/>
</dbReference>
<protein>
    <submittedName>
        <fullName evidence="1">Uncharacterized protein</fullName>
    </submittedName>
</protein>
<name>A0A1H8A4V1_9SPHI</name>